<evidence type="ECO:0000256" key="1">
    <source>
        <dbReference type="ARBA" id="ARBA00001933"/>
    </source>
</evidence>
<dbReference type="InterPro" id="IPR015422">
    <property type="entry name" value="PyrdxlP-dep_Trfase_small"/>
</dbReference>
<dbReference type="AlphaFoldDB" id="A0A0P1HPG7"/>
<dbReference type="STRING" id="1396826.PHA8399_01432"/>
<evidence type="ECO:0000313" key="4">
    <source>
        <dbReference type="EMBL" id="CUH99316.1"/>
    </source>
</evidence>
<protein>
    <submittedName>
        <fullName evidence="4">Purine catabolism protein PucG</fullName>
        <ecNumber evidence="4">2.-.-.-</ecNumber>
    </submittedName>
</protein>
<dbReference type="GO" id="GO:0019265">
    <property type="term" value="P:glycine biosynthetic process, by transamination of glyoxylate"/>
    <property type="evidence" value="ECO:0007669"/>
    <property type="project" value="TreeGrafter"/>
</dbReference>
<evidence type="ECO:0000256" key="3">
    <source>
        <dbReference type="PIRSR" id="PIRSR000524-50"/>
    </source>
</evidence>
<dbReference type="InterPro" id="IPR015424">
    <property type="entry name" value="PyrdxlP-dep_Trfase"/>
</dbReference>
<dbReference type="GO" id="GO:0008453">
    <property type="term" value="F:alanine-glyoxylate transaminase activity"/>
    <property type="evidence" value="ECO:0007669"/>
    <property type="project" value="TreeGrafter"/>
</dbReference>
<dbReference type="PIRSF" id="PIRSF000524">
    <property type="entry name" value="SPT"/>
    <property type="match status" value="1"/>
</dbReference>
<accession>A0A0P1HPG7</accession>
<dbReference type="EC" id="2.-.-.-" evidence="4"/>
<dbReference type="PANTHER" id="PTHR21152">
    <property type="entry name" value="AMINOTRANSFERASE CLASS V"/>
    <property type="match status" value="1"/>
</dbReference>
<keyword evidence="4" id="KW-0808">Transferase</keyword>
<evidence type="ECO:0000256" key="2">
    <source>
        <dbReference type="ARBA" id="ARBA00022898"/>
    </source>
</evidence>
<dbReference type="InterPro" id="IPR024169">
    <property type="entry name" value="SP_NH2Trfase/AEP_transaminase"/>
</dbReference>
<dbReference type="Gene3D" id="3.40.640.10">
    <property type="entry name" value="Type I PLP-dependent aspartate aminotransferase-like (Major domain)"/>
    <property type="match status" value="1"/>
</dbReference>
<reference evidence="4 5" key="1">
    <citation type="submission" date="2015-09" db="EMBL/GenBank/DDBJ databases">
        <authorList>
            <consortium name="Swine Surveillance"/>
        </authorList>
    </citation>
    <scope>NUCLEOTIDE SEQUENCE [LARGE SCALE GENOMIC DNA]</scope>
    <source>
        <strain evidence="4 5">CECT 8399</strain>
    </source>
</reference>
<dbReference type="EMBL" id="CYSR01000011">
    <property type="protein sequence ID" value="CUH99316.1"/>
    <property type="molecule type" value="Genomic_DNA"/>
</dbReference>
<keyword evidence="2 3" id="KW-0663">Pyridoxal phosphate</keyword>
<gene>
    <name evidence="4" type="primary">pucG</name>
    <name evidence="4" type="ORF">PHA8399_01432</name>
</gene>
<comment type="cofactor">
    <cofactor evidence="1 3">
        <name>pyridoxal 5'-phosphate</name>
        <dbReference type="ChEBI" id="CHEBI:597326"/>
    </cofactor>
</comment>
<dbReference type="SUPFAM" id="SSF53383">
    <property type="entry name" value="PLP-dependent transferases"/>
    <property type="match status" value="1"/>
</dbReference>
<dbReference type="Gene3D" id="3.90.1150.10">
    <property type="entry name" value="Aspartate Aminotransferase, domain 1"/>
    <property type="match status" value="1"/>
</dbReference>
<feature type="modified residue" description="N6-(pyridoxal phosphate)lysine" evidence="3">
    <location>
        <position position="217"/>
    </location>
</feature>
<proteinExistence type="predicted"/>
<evidence type="ECO:0000313" key="5">
    <source>
        <dbReference type="Proteomes" id="UP000051326"/>
    </source>
</evidence>
<name>A0A0P1HPG7_9RHOB</name>
<dbReference type="GO" id="GO:0004760">
    <property type="term" value="F:L-serine-pyruvate transaminase activity"/>
    <property type="evidence" value="ECO:0007669"/>
    <property type="project" value="TreeGrafter"/>
</dbReference>
<organism evidence="4 5">
    <name type="scientific">Leisingera aquaemixtae</name>
    <dbReference type="NCBI Taxonomy" id="1396826"/>
    <lineage>
        <taxon>Bacteria</taxon>
        <taxon>Pseudomonadati</taxon>
        <taxon>Pseudomonadota</taxon>
        <taxon>Alphaproteobacteria</taxon>
        <taxon>Rhodobacterales</taxon>
        <taxon>Roseobacteraceae</taxon>
        <taxon>Leisingera</taxon>
    </lineage>
</organism>
<dbReference type="PANTHER" id="PTHR21152:SF40">
    <property type="entry name" value="ALANINE--GLYOXYLATE AMINOTRANSFERASE"/>
    <property type="match status" value="1"/>
</dbReference>
<dbReference type="Proteomes" id="UP000051326">
    <property type="component" value="Unassembled WGS sequence"/>
</dbReference>
<sequence length="416" mass="44514">MTEPTIFPSLEIPETLAAGPGPGNTDPRVLQAFANTGLADHMQADVLRGMIECKQMLRGLWGTSNTYTYGVGGTGFSGLDCMLNAILPGDTVVAFQNGTFSGIDAMTIRMKAATREELAANPMNPQPASVTVVDVPHGESVSGKLVEQVLGEKKPKWAFMAHWETGSGRINDLKGFSDACVKHGVMGLIDAVSSLGIEDFSIDDFPGVAGWASCPQKGVLCLPLTYAPVSFTDKYIQTVRENGCHSYVHNPILEARHWGIVDGQDVAAGTYHRTHSGYAVAAFHEALRITLQHGRAQKARDYSFHEKALRDAVTAMGCDVTSNMTSLVVLNLPGDLAGKEKELVGNCRAVGFGIWPTLSEPVQVRIGILNQITPAAITDIVNRFGKAMNDMGANVDMAAVNALLDRHYSAALEAAE</sequence>
<dbReference type="RefSeq" id="WP_058285465.1">
    <property type="nucleotide sequence ID" value="NZ_CYSR01000011.1"/>
</dbReference>
<dbReference type="InterPro" id="IPR015421">
    <property type="entry name" value="PyrdxlP-dep_Trfase_major"/>
</dbReference>